<evidence type="ECO:0000313" key="1">
    <source>
        <dbReference type="EMBL" id="GME96388.1"/>
    </source>
</evidence>
<sequence>MVQRFQPAKRAITITLVLTIVFVILAWVIPVVVASAVFVAFAGVFSGPIFPLMITVLADVMPGRIQFVSMTIATAFGTSGGALFSFLVGVTAEYAGSYVLFPFTIALFGGDLVLWLLLPNPDRVKVETWWQRLW</sequence>
<comment type="caution">
    <text evidence="1">The sequence shown here is derived from an EMBL/GenBank/DDBJ whole genome shotgun (WGS) entry which is preliminary data.</text>
</comment>
<keyword evidence="2" id="KW-1185">Reference proteome</keyword>
<evidence type="ECO:0000313" key="2">
    <source>
        <dbReference type="Proteomes" id="UP001165064"/>
    </source>
</evidence>
<gene>
    <name evidence="1" type="ORF">Amon02_000997400</name>
</gene>
<protein>
    <submittedName>
        <fullName evidence="1">Unnamed protein product</fullName>
    </submittedName>
</protein>
<name>A0ACB5TVR1_AMBMO</name>
<proteinExistence type="predicted"/>
<accession>A0ACB5TVR1</accession>
<organism evidence="1 2">
    <name type="scientific">Ambrosiozyma monospora</name>
    <name type="common">Yeast</name>
    <name type="synonym">Endomycopsis monosporus</name>
    <dbReference type="NCBI Taxonomy" id="43982"/>
    <lineage>
        <taxon>Eukaryota</taxon>
        <taxon>Fungi</taxon>
        <taxon>Dikarya</taxon>
        <taxon>Ascomycota</taxon>
        <taxon>Saccharomycotina</taxon>
        <taxon>Pichiomycetes</taxon>
        <taxon>Pichiales</taxon>
        <taxon>Pichiaceae</taxon>
        <taxon>Ambrosiozyma</taxon>
    </lineage>
</organism>
<dbReference type="Proteomes" id="UP001165064">
    <property type="component" value="Unassembled WGS sequence"/>
</dbReference>
<reference evidence="1" key="1">
    <citation type="submission" date="2023-04" db="EMBL/GenBank/DDBJ databases">
        <title>Ambrosiozyma monospora NBRC 10751.</title>
        <authorList>
            <person name="Ichikawa N."/>
            <person name="Sato H."/>
            <person name="Tonouchi N."/>
        </authorList>
    </citation>
    <scope>NUCLEOTIDE SEQUENCE</scope>
    <source>
        <strain evidence="1">NBRC 10751</strain>
    </source>
</reference>
<dbReference type="EMBL" id="BSXS01009732">
    <property type="protein sequence ID" value="GME96388.1"/>
    <property type="molecule type" value="Genomic_DNA"/>
</dbReference>